<dbReference type="SUPFAM" id="SSF50249">
    <property type="entry name" value="Nucleic acid-binding proteins"/>
    <property type="match status" value="1"/>
</dbReference>
<dbReference type="SUPFAM" id="SSF46785">
    <property type="entry name" value="Winged helix' DNA-binding domain"/>
    <property type="match status" value="1"/>
</dbReference>
<keyword evidence="3" id="KW-0539">Nucleus</keyword>
<evidence type="ECO:0000256" key="3">
    <source>
        <dbReference type="ARBA" id="ARBA00023242"/>
    </source>
</evidence>
<evidence type="ECO:0000256" key="2">
    <source>
        <dbReference type="ARBA" id="ARBA00023125"/>
    </source>
</evidence>
<organism evidence="4 5">
    <name type="scientific">Smittium mucronatum</name>
    <dbReference type="NCBI Taxonomy" id="133383"/>
    <lineage>
        <taxon>Eukaryota</taxon>
        <taxon>Fungi</taxon>
        <taxon>Fungi incertae sedis</taxon>
        <taxon>Zoopagomycota</taxon>
        <taxon>Kickxellomycotina</taxon>
        <taxon>Harpellomycetes</taxon>
        <taxon>Harpellales</taxon>
        <taxon>Legeriomycetaceae</taxon>
        <taxon>Smittium</taxon>
    </lineage>
</organism>
<dbReference type="GO" id="GO:0005662">
    <property type="term" value="C:DNA replication factor A complex"/>
    <property type="evidence" value="ECO:0007669"/>
    <property type="project" value="TreeGrafter"/>
</dbReference>
<dbReference type="OrthoDB" id="25571at2759"/>
<comment type="caution">
    <text evidence="4">The sequence shown here is derived from an EMBL/GenBank/DDBJ whole genome shotgun (WGS) entry which is preliminary data.</text>
</comment>
<keyword evidence="2" id="KW-0238">DNA-binding</keyword>
<dbReference type="GO" id="GO:0003697">
    <property type="term" value="F:single-stranded DNA binding"/>
    <property type="evidence" value="ECO:0007669"/>
    <property type="project" value="TreeGrafter"/>
</dbReference>
<proteinExistence type="predicted"/>
<dbReference type="Gene3D" id="2.40.50.140">
    <property type="entry name" value="Nucleic acid-binding proteins"/>
    <property type="match status" value="1"/>
</dbReference>
<dbReference type="AlphaFoldDB" id="A0A1R0GQQ6"/>
<dbReference type="Proteomes" id="UP000187455">
    <property type="component" value="Unassembled WGS sequence"/>
</dbReference>
<dbReference type="InterPro" id="IPR036388">
    <property type="entry name" value="WH-like_DNA-bd_sf"/>
</dbReference>
<evidence type="ECO:0000256" key="1">
    <source>
        <dbReference type="ARBA" id="ARBA00004123"/>
    </source>
</evidence>
<dbReference type="GO" id="GO:0000781">
    <property type="term" value="C:chromosome, telomeric region"/>
    <property type="evidence" value="ECO:0007669"/>
    <property type="project" value="TreeGrafter"/>
</dbReference>
<dbReference type="InterPro" id="IPR040260">
    <property type="entry name" value="RFA2-like"/>
</dbReference>
<name>A0A1R0GQQ6_9FUNG</name>
<accession>A0A1R0GQQ6</accession>
<dbReference type="InterPro" id="IPR012340">
    <property type="entry name" value="NA-bd_OB-fold"/>
</dbReference>
<dbReference type="GO" id="GO:0000724">
    <property type="term" value="P:double-strand break repair via homologous recombination"/>
    <property type="evidence" value="ECO:0007669"/>
    <property type="project" value="TreeGrafter"/>
</dbReference>
<protein>
    <submittedName>
        <fullName evidence="4">Replication factor A protein 2</fullName>
    </submittedName>
</protein>
<evidence type="ECO:0000313" key="4">
    <source>
        <dbReference type="EMBL" id="OLY79231.1"/>
    </source>
</evidence>
<dbReference type="GO" id="GO:0006260">
    <property type="term" value="P:DNA replication"/>
    <property type="evidence" value="ECO:0007669"/>
    <property type="project" value="TreeGrafter"/>
</dbReference>
<dbReference type="GO" id="GO:0035861">
    <property type="term" value="C:site of double-strand break"/>
    <property type="evidence" value="ECO:0007669"/>
    <property type="project" value="TreeGrafter"/>
</dbReference>
<dbReference type="PANTHER" id="PTHR13989:SF16">
    <property type="entry name" value="REPLICATION PROTEIN A2"/>
    <property type="match status" value="1"/>
</dbReference>
<sequence>MEEPEIENFYFGESCTENDISTKITPLNIKQLLAAKCIFAKRRFILENEILSYVELIGVVRSINTKDVVYEAVLEDETGFITIKYDSSGSNSNISKFPELVPDNYYKVIGQLTPFFEFRFLSASHISKISDFNEISIHGLNIILNYLQKYDKKRKRKRNSEQSIIDQGYQDFTESPVLNSQSPSKAIKVDDFLLEKIYKYISNSSNLIEGVHFNKIFENFSDKESSVIKCILDSLVECGAIYTLDDELHYRSYCG</sequence>
<evidence type="ECO:0000313" key="5">
    <source>
        <dbReference type="Proteomes" id="UP000187455"/>
    </source>
</evidence>
<dbReference type="GO" id="GO:0006289">
    <property type="term" value="P:nucleotide-excision repair"/>
    <property type="evidence" value="ECO:0007669"/>
    <property type="project" value="TreeGrafter"/>
</dbReference>
<comment type="subcellular location">
    <subcellularLocation>
        <location evidence="1">Nucleus</location>
    </subcellularLocation>
</comment>
<gene>
    <name evidence="4" type="ORF">AYI68_g6703</name>
</gene>
<dbReference type="InterPro" id="IPR036390">
    <property type="entry name" value="WH_DNA-bd_sf"/>
</dbReference>
<dbReference type="Gene3D" id="1.10.10.10">
    <property type="entry name" value="Winged helix-like DNA-binding domain superfamily/Winged helix DNA-binding domain"/>
    <property type="match status" value="1"/>
</dbReference>
<reference evidence="4 5" key="1">
    <citation type="journal article" date="2016" name="Mol. Biol. Evol.">
        <title>Genome-Wide Survey of Gut Fungi (Harpellales) Reveals the First Horizontally Transferred Ubiquitin Gene from a Mosquito Host.</title>
        <authorList>
            <person name="Wang Y."/>
            <person name="White M.M."/>
            <person name="Kvist S."/>
            <person name="Moncalvo J.M."/>
        </authorList>
    </citation>
    <scope>NUCLEOTIDE SEQUENCE [LARGE SCALE GENOMIC DNA]</scope>
    <source>
        <strain evidence="4 5">ALG-7-W6</strain>
    </source>
</reference>
<keyword evidence="5" id="KW-1185">Reference proteome</keyword>
<dbReference type="STRING" id="133383.A0A1R0GQQ6"/>
<dbReference type="PANTHER" id="PTHR13989">
    <property type="entry name" value="REPLICATION PROTEIN A-RELATED"/>
    <property type="match status" value="1"/>
</dbReference>
<dbReference type="EMBL" id="LSSL01004755">
    <property type="protein sequence ID" value="OLY79231.1"/>
    <property type="molecule type" value="Genomic_DNA"/>
</dbReference>